<reference evidence="2 3" key="4">
    <citation type="journal article" date="2020" name="Sci. Rep.">
        <title>beta-carboline chemical signals induce reveromycin production through a LuxR family regulator in Streptomyces sp. SN-593.</title>
        <authorList>
            <person name="Panthee S."/>
            <person name="Kito N."/>
            <person name="Hayashi T."/>
            <person name="Shimizu T."/>
            <person name="Ishikawa J."/>
            <person name="Hamamoto H."/>
            <person name="Osada H."/>
            <person name="Takahashi S."/>
        </authorList>
    </citation>
    <scope>NUCLEOTIDE SEQUENCE [LARGE SCALE GENOMIC DNA]</scope>
    <source>
        <strain evidence="2 3">SN-593</strain>
    </source>
</reference>
<accession>A0A7U3UQM3</accession>
<dbReference type="AlphaFoldDB" id="A0A7U3UQM3"/>
<dbReference type="EMBL" id="AP018365">
    <property type="protein sequence ID" value="BBA96871.1"/>
    <property type="molecule type" value="Genomic_DNA"/>
</dbReference>
<evidence type="ECO:0000313" key="2">
    <source>
        <dbReference type="EMBL" id="BBA96871.1"/>
    </source>
</evidence>
<evidence type="ECO:0000313" key="3">
    <source>
        <dbReference type="Proteomes" id="UP000595703"/>
    </source>
</evidence>
<evidence type="ECO:0000256" key="1">
    <source>
        <dbReference type="SAM" id="MobiDB-lite"/>
    </source>
</evidence>
<organism evidence="2 3">
    <name type="scientific">Actinacidiphila reveromycinica</name>
    <dbReference type="NCBI Taxonomy" id="659352"/>
    <lineage>
        <taxon>Bacteria</taxon>
        <taxon>Bacillati</taxon>
        <taxon>Actinomycetota</taxon>
        <taxon>Actinomycetes</taxon>
        <taxon>Kitasatosporales</taxon>
        <taxon>Streptomycetaceae</taxon>
        <taxon>Actinacidiphila</taxon>
    </lineage>
</organism>
<feature type="region of interest" description="Disordered" evidence="1">
    <location>
        <begin position="1"/>
        <end position="23"/>
    </location>
</feature>
<name>A0A7U3UQM3_9ACTN</name>
<reference evidence="2 3" key="1">
    <citation type="journal article" date="2010" name="J. Bacteriol.">
        <title>Biochemical characterization of a novel indole prenyltransferase from Streptomyces sp. SN-593.</title>
        <authorList>
            <person name="Takahashi S."/>
            <person name="Takagi H."/>
            <person name="Toyoda A."/>
            <person name="Uramoto M."/>
            <person name="Nogawa T."/>
            <person name="Ueki M."/>
            <person name="Sakaki Y."/>
            <person name="Osada H."/>
        </authorList>
    </citation>
    <scope>NUCLEOTIDE SEQUENCE [LARGE SCALE GENOMIC DNA]</scope>
    <source>
        <strain evidence="2 3">SN-593</strain>
    </source>
</reference>
<feature type="compositionally biased region" description="Low complexity" evidence="1">
    <location>
        <begin position="11"/>
        <end position="23"/>
    </location>
</feature>
<reference evidence="2 3" key="3">
    <citation type="journal article" date="2011" name="Nat. Chem. Biol.">
        <title>Reveromycin A biosynthesis uses RevG and RevJ for stereospecific spiroacetal formation.</title>
        <authorList>
            <person name="Takahashi S."/>
            <person name="Toyoda A."/>
            <person name="Sekiyama Y."/>
            <person name="Takagi H."/>
            <person name="Nogawa T."/>
            <person name="Uramoto M."/>
            <person name="Suzuki R."/>
            <person name="Koshino H."/>
            <person name="Kumano T."/>
            <person name="Panthee S."/>
            <person name="Dairi T."/>
            <person name="Ishikawa J."/>
            <person name="Ikeda H."/>
            <person name="Sakaki Y."/>
            <person name="Osada H."/>
        </authorList>
    </citation>
    <scope>NUCLEOTIDE SEQUENCE [LARGE SCALE GENOMIC DNA]</scope>
    <source>
        <strain evidence="2 3">SN-593</strain>
    </source>
</reference>
<gene>
    <name evidence="2" type="ORF">RVR_2370</name>
</gene>
<reference evidence="2 3" key="2">
    <citation type="journal article" date="2011" name="J. Antibiot.">
        <title>Furaquinocins I and J: novel polyketide isoprenoid hybrid compounds from Streptomyces reveromyceticus SN-593.</title>
        <authorList>
            <person name="Panthee S."/>
            <person name="Takahashi S."/>
            <person name="Takagi H."/>
            <person name="Nogawa T."/>
            <person name="Oowada E."/>
            <person name="Uramoto M."/>
            <person name="Osada H."/>
        </authorList>
    </citation>
    <scope>NUCLEOTIDE SEQUENCE [LARGE SCALE GENOMIC DNA]</scope>
    <source>
        <strain evidence="2 3">SN-593</strain>
    </source>
</reference>
<dbReference type="KEGG" id="arev:RVR_2370"/>
<dbReference type="Proteomes" id="UP000595703">
    <property type="component" value="Chromosome"/>
</dbReference>
<keyword evidence="3" id="KW-1185">Reference proteome</keyword>
<protein>
    <submittedName>
        <fullName evidence="2">Uncharacterized protein</fullName>
    </submittedName>
</protein>
<proteinExistence type="predicted"/>
<sequence>MPSSSEQVHVPGRLLTGLPPRLRLQPRFRLQPAAGRSPSGDRSVTGALRAVETFLLGGGQQTARRNAWAAVVADRQRAKDRREAEHEIAALGGTQRGAAARPR</sequence>